<feature type="domain" description="S1 motif" evidence="10">
    <location>
        <begin position="658"/>
        <end position="739"/>
    </location>
</feature>
<dbReference type="SMART" id="SM00357">
    <property type="entry name" value="CSP"/>
    <property type="match status" value="1"/>
</dbReference>
<evidence type="ECO:0000256" key="3">
    <source>
        <dbReference type="ARBA" id="ARBA00022490"/>
    </source>
</evidence>
<dbReference type="InterPro" id="IPR022966">
    <property type="entry name" value="RNase_II/R_CS"/>
</dbReference>
<dbReference type="Pfam" id="PF00773">
    <property type="entry name" value="RNB"/>
    <property type="match status" value="1"/>
</dbReference>
<comment type="function">
    <text evidence="8">3'-5' exoribonuclease that releases 5'-nucleoside monophosphates and is involved in maturation of structured RNAs.</text>
</comment>
<sequence>MSKNRVPPADPFADREAQKYENPIPSRELILELLDRQPGPCTHPALCDLLELTSEDDIEALRRRLIAMARDGQLISNRRGAYARVDLMDVVRARVQGHRDGYGFAIPADGGDDIYLHNRQMRKVFDGDEVLVRLQGENYRGREEGAIIEVLTRNTKTLAGRFIKEDGVQFLSPENNRVTQDIMIAQGDEMGAVSGQIVVVEVTRQPEKQRPPQGRVIQVLGDHMAPGMEIKLAIESHGIPNQWGFEALAEADALPGEVAEGDKSGRVDLRELPFVTIDGEDARDFDDAVYCEAKKGGGWRLYVAIADVSHYVRPGSALDADSKHRATSVYFPDHVVPMLPEKISNGLCSLNPHVDRLVMVCEMTVSAQGLVSGYKFYEGIIHSHARLTYTQVGGVLAGDEALVGQLKDRLPEIHTLNDLYQQLREARSERGAIDFETVETRIVFNQDRKIDEIVPVRRNDAHKIIEECMLCANVSAARFLEQHDLKALYRVHQGPTAQKMENLREFLAELGLGLRGGDEPTSGDYQDLLAQVSDRPDANMIQTVMLRSLRQAVYQVENEGHFGLGYDAYAHFTSPIRRYPDLLVHRAIRSVVRSESASKHVVRIDGVKPIPLQKIFPYDITDMAALGEHCSLSERRADEATRDVVSWLKCEYLQDKVGDVFEGVVSSVTGFGLFVELVNIYVEGLVHVTSLPHDYYRFDAAKHRLVGERTRQVFGLGDELTVRVVRVSLDERKIDFELDAVKHKRRSSKAPASKGAGRSKSGKGGRKSPDSNGSHKSRHKSADIPKPRKRKLSNGPKTGAQADSKKKASQVRSTQAKPPAEKRSLLAQATAGLKKTLARFKKKP</sequence>
<dbReference type="Proteomes" id="UP001273505">
    <property type="component" value="Unassembled WGS sequence"/>
</dbReference>
<comment type="subcellular location">
    <subcellularLocation>
        <location evidence="2 8">Cytoplasm</location>
    </subcellularLocation>
</comment>
<protein>
    <recommendedName>
        <fullName evidence="8">Ribonuclease R</fullName>
        <shortName evidence="8">RNase R</shortName>
        <ecNumber evidence="8">3.1.13.1</ecNumber>
    </recommendedName>
</protein>
<evidence type="ECO:0000256" key="6">
    <source>
        <dbReference type="ARBA" id="ARBA00022839"/>
    </source>
</evidence>
<proteinExistence type="inferred from homology"/>
<dbReference type="NCBIfam" id="TIGR00358">
    <property type="entry name" value="3_prime_RNase"/>
    <property type="match status" value="1"/>
</dbReference>
<evidence type="ECO:0000256" key="2">
    <source>
        <dbReference type="ARBA" id="ARBA00004496"/>
    </source>
</evidence>
<dbReference type="SUPFAM" id="SSF50249">
    <property type="entry name" value="Nucleic acid-binding proteins"/>
    <property type="match status" value="3"/>
</dbReference>
<comment type="catalytic activity">
    <reaction evidence="1 8">
        <text>Exonucleolytic cleavage in the 3'- to 5'-direction to yield nucleoside 5'-phosphates.</text>
        <dbReference type="EC" id="3.1.13.1"/>
    </reaction>
</comment>
<dbReference type="RefSeq" id="WP_302723413.1">
    <property type="nucleotide sequence ID" value="NZ_JAULRU010000617.1"/>
</dbReference>
<reference evidence="11 12" key="1">
    <citation type="submission" date="2023-11" db="EMBL/GenBank/DDBJ databases">
        <title>Gilvimarinus fulvus sp. nov., isolated from the surface of Kelp.</title>
        <authorList>
            <person name="Sun Y.Y."/>
            <person name="Gong Y."/>
            <person name="Du Z.J."/>
        </authorList>
    </citation>
    <scope>NUCLEOTIDE SEQUENCE [LARGE SCALE GENOMIC DNA]</scope>
    <source>
        <strain evidence="11 12">SDUM040013</strain>
    </source>
</reference>
<dbReference type="PANTHER" id="PTHR23355:SF9">
    <property type="entry name" value="DIS3-LIKE EXONUCLEASE 2"/>
    <property type="match status" value="1"/>
</dbReference>
<keyword evidence="6 8" id="KW-0269">Exonuclease</keyword>
<keyword evidence="4 8" id="KW-0540">Nuclease</keyword>
<gene>
    <name evidence="8 11" type="primary">rnr</name>
    <name evidence="11" type="ORF">SCD92_15565</name>
</gene>
<dbReference type="NCBIfam" id="TIGR02063">
    <property type="entry name" value="RNase_R"/>
    <property type="match status" value="1"/>
</dbReference>
<dbReference type="PROSITE" id="PS01175">
    <property type="entry name" value="RIBONUCLEASE_II"/>
    <property type="match status" value="1"/>
</dbReference>
<keyword evidence="3 8" id="KW-0963">Cytoplasm</keyword>
<evidence type="ECO:0000256" key="8">
    <source>
        <dbReference type="HAMAP-Rule" id="MF_01895"/>
    </source>
</evidence>
<dbReference type="SMART" id="SM00316">
    <property type="entry name" value="S1"/>
    <property type="match status" value="1"/>
</dbReference>
<feature type="region of interest" description="Disordered" evidence="9">
    <location>
        <begin position="743"/>
        <end position="826"/>
    </location>
</feature>
<evidence type="ECO:0000259" key="10">
    <source>
        <dbReference type="PROSITE" id="PS50126"/>
    </source>
</evidence>
<dbReference type="Pfam" id="PF00575">
    <property type="entry name" value="S1"/>
    <property type="match status" value="1"/>
</dbReference>
<dbReference type="InterPro" id="IPR011129">
    <property type="entry name" value="CSD"/>
</dbReference>
<evidence type="ECO:0000313" key="12">
    <source>
        <dbReference type="Proteomes" id="UP001273505"/>
    </source>
</evidence>
<comment type="similarity">
    <text evidence="8">Belongs to the RNR ribonuclease family. RNase R subfamily.</text>
</comment>
<dbReference type="InterPro" id="IPR012340">
    <property type="entry name" value="NA-bd_OB-fold"/>
</dbReference>
<dbReference type="InterPro" id="IPR013223">
    <property type="entry name" value="RNase_B_OB_dom"/>
</dbReference>
<dbReference type="InterPro" id="IPR040476">
    <property type="entry name" value="CSD2"/>
</dbReference>
<dbReference type="InterPro" id="IPR001900">
    <property type="entry name" value="RNase_II/R"/>
</dbReference>
<dbReference type="EC" id="3.1.13.1" evidence="8"/>
<dbReference type="Gene3D" id="2.40.50.140">
    <property type="entry name" value="Nucleic acid-binding proteins"/>
    <property type="match status" value="2"/>
</dbReference>
<keyword evidence="7 8" id="KW-0694">RNA-binding</keyword>
<dbReference type="Pfam" id="PF08206">
    <property type="entry name" value="OB_RNB"/>
    <property type="match status" value="1"/>
</dbReference>
<dbReference type="Pfam" id="PF17876">
    <property type="entry name" value="CSD2"/>
    <property type="match status" value="1"/>
</dbReference>
<dbReference type="InterPro" id="IPR004476">
    <property type="entry name" value="RNase_II/RNase_R"/>
</dbReference>
<dbReference type="PANTHER" id="PTHR23355">
    <property type="entry name" value="RIBONUCLEASE"/>
    <property type="match status" value="1"/>
</dbReference>
<dbReference type="CDD" id="cd04471">
    <property type="entry name" value="S1_RNase_R"/>
    <property type="match status" value="1"/>
</dbReference>
<comment type="caution">
    <text evidence="11">The sequence shown here is derived from an EMBL/GenBank/DDBJ whole genome shotgun (WGS) entry which is preliminary data.</text>
</comment>
<dbReference type="InterPro" id="IPR003029">
    <property type="entry name" value="S1_domain"/>
</dbReference>
<dbReference type="HAMAP" id="MF_01895">
    <property type="entry name" value="RNase_R"/>
    <property type="match status" value="1"/>
</dbReference>
<evidence type="ECO:0000256" key="1">
    <source>
        <dbReference type="ARBA" id="ARBA00001849"/>
    </source>
</evidence>
<dbReference type="InterPro" id="IPR011805">
    <property type="entry name" value="RNase_R"/>
</dbReference>
<name>A0ABU4S2R0_9GAMM</name>
<dbReference type="InterPro" id="IPR050180">
    <property type="entry name" value="RNR_Ribonuclease"/>
</dbReference>
<evidence type="ECO:0000256" key="5">
    <source>
        <dbReference type="ARBA" id="ARBA00022801"/>
    </source>
</evidence>
<organism evidence="11 12">
    <name type="scientific">Gilvimarinus gilvus</name>
    <dbReference type="NCBI Taxonomy" id="3058038"/>
    <lineage>
        <taxon>Bacteria</taxon>
        <taxon>Pseudomonadati</taxon>
        <taxon>Pseudomonadota</taxon>
        <taxon>Gammaproteobacteria</taxon>
        <taxon>Cellvibrionales</taxon>
        <taxon>Cellvibrionaceae</taxon>
        <taxon>Gilvimarinus</taxon>
    </lineage>
</organism>
<dbReference type="EMBL" id="JAXAFO010000031">
    <property type="protein sequence ID" value="MDX6850791.1"/>
    <property type="molecule type" value="Genomic_DNA"/>
</dbReference>
<evidence type="ECO:0000313" key="11">
    <source>
        <dbReference type="EMBL" id="MDX6850791.1"/>
    </source>
</evidence>
<evidence type="ECO:0000256" key="7">
    <source>
        <dbReference type="ARBA" id="ARBA00022884"/>
    </source>
</evidence>
<dbReference type="PROSITE" id="PS50126">
    <property type="entry name" value="S1"/>
    <property type="match status" value="1"/>
</dbReference>
<keyword evidence="5 8" id="KW-0378">Hydrolase</keyword>
<evidence type="ECO:0000256" key="4">
    <source>
        <dbReference type="ARBA" id="ARBA00022722"/>
    </source>
</evidence>
<feature type="compositionally biased region" description="Low complexity" evidence="9">
    <location>
        <begin position="749"/>
        <end position="759"/>
    </location>
</feature>
<keyword evidence="12" id="KW-1185">Reference proteome</keyword>
<dbReference type="SMART" id="SM00955">
    <property type="entry name" value="RNB"/>
    <property type="match status" value="1"/>
</dbReference>
<evidence type="ECO:0000256" key="9">
    <source>
        <dbReference type="SAM" id="MobiDB-lite"/>
    </source>
</evidence>
<accession>A0ABU4S2R0</accession>